<keyword evidence="2 6" id="KW-0819">tRNA processing</keyword>
<evidence type="ECO:0000256" key="2">
    <source>
        <dbReference type="ARBA" id="ARBA00022694"/>
    </source>
</evidence>
<keyword evidence="3 6" id="KW-0547">Nucleotide-binding</keyword>
<dbReference type="NCBIfam" id="TIGR02432">
    <property type="entry name" value="lysidine_TilS_N"/>
    <property type="match status" value="1"/>
</dbReference>
<accession>A0ABT2ZKQ4</accession>
<comment type="caution">
    <text evidence="8">The sequence shown here is derived from an EMBL/GenBank/DDBJ whole genome shotgun (WGS) entry which is preliminary data.</text>
</comment>
<comment type="catalytic activity">
    <reaction evidence="5 6">
        <text>cytidine(34) in tRNA(Ile2) + L-lysine + ATP = lysidine(34) in tRNA(Ile2) + AMP + diphosphate + H(+)</text>
        <dbReference type="Rhea" id="RHEA:43744"/>
        <dbReference type="Rhea" id="RHEA-COMP:10625"/>
        <dbReference type="Rhea" id="RHEA-COMP:10670"/>
        <dbReference type="ChEBI" id="CHEBI:15378"/>
        <dbReference type="ChEBI" id="CHEBI:30616"/>
        <dbReference type="ChEBI" id="CHEBI:32551"/>
        <dbReference type="ChEBI" id="CHEBI:33019"/>
        <dbReference type="ChEBI" id="CHEBI:82748"/>
        <dbReference type="ChEBI" id="CHEBI:83665"/>
        <dbReference type="ChEBI" id="CHEBI:456215"/>
        <dbReference type="EC" id="6.3.4.19"/>
    </reaction>
</comment>
<reference evidence="8 9" key="1">
    <citation type="submission" date="2022-10" db="EMBL/GenBank/DDBJ databases">
        <title>Defluviimonas sp. nov., isolated from ocean surface sediments.</title>
        <authorList>
            <person name="He W."/>
            <person name="Wang L."/>
            <person name="Zhang D.-F."/>
        </authorList>
    </citation>
    <scope>NUCLEOTIDE SEQUENCE [LARGE SCALE GENOMIC DNA]</scope>
    <source>
        <strain evidence="8 9">WL0050</strain>
    </source>
</reference>
<protein>
    <recommendedName>
        <fullName evidence="6">tRNA(Ile)-lysidine synthase</fullName>
        <ecNumber evidence="6">6.3.4.19</ecNumber>
    </recommendedName>
    <alternativeName>
        <fullName evidence="6">tRNA(Ile)-2-lysyl-cytidine synthase</fullName>
    </alternativeName>
    <alternativeName>
        <fullName evidence="6">tRNA(Ile)-lysidine synthetase</fullName>
    </alternativeName>
</protein>
<evidence type="ECO:0000256" key="6">
    <source>
        <dbReference type="HAMAP-Rule" id="MF_01161"/>
    </source>
</evidence>
<dbReference type="GO" id="GO:0032267">
    <property type="term" value="F:tRNA(Ile)-lysidine synthase activity"/>
    <property type="evidence" value="ECO:0007669"/>
    <property type="project" value="UniProtKB-EC"/>
</dbReference>
<feature type="domain" description="tRNA(Ile)-lysidine/2-thiocytidine synthase N-terminal" evidence="7">
    <location>
        <begin position="23"/>
        <end position="200"/>
    </location>
</feature>
<evidence type="ECO:0000259" key="7">
    <source>
        <dbReference type="Pfam" id="PF01171"/>
    </source>
</evidence>
<organism evidence="8 9">
    <name type="scientific">Albidovulum litorale</name>
    <dbReference type="NCBI Taxonomy" id="2984134"/>
    <lineage>
        <taxon>Bacteria</taxon>
        <taxon>Pseudomonadati</taxon>
        <taxon>Pseudomonadota</taxon>
        <taxon>Alphaproteobacteria</taxon>
        <taxon>Rhodobacterales</taxon>
        <taxon>Paracoccaceae</taxon>
        <taxon>Albidovulum</taxon>
    </lineage>
</organism>
<dbReference type="RefSeq" id="WP_263738879.1">
    <property type="nucleotide sequence ID" value="NZ_JAOWKZ010000001.1"/>
</dbReference>
<gene>
    <name evidence="6 8" type="primary">tilS</name>
    <name evidence="8" type="ORF">OEZ71_05355</name>
</gene>
<dbReference type="PANTHER" id="PTHR43033:SF5">
    <property type="entry name" value="TRNA(ILE)-LYSIDINE SYNTHETASE"/>
    <property type="match status" value="1"/>
</dbReference>
<dbReference type="InterPro" id="IPR011063">
    <property type="entry name" value="TilS/TtcA_N"/>
</dbReference>
<dbReference type="Proteomes" id="UP001652564">
    <property type="component" value="Unassembled WGS sequence"/>
</dbReference>
<evidence type="ECO:0000256" key="1">
    <source>
        <dbReference type="ARBA" id="ARBA00022598"/>
    </source>
</evidence>
<comment type="domain">
    <text evidence="6">The N-terminal region contains the highly conserved SGGXDS motif, predicted to be a P-loop motif involved in ATP binding.</text>
</comment>
<dbReference type="InterPro" id="IPR012795">
    <property type="entry name" value="tRNA_Ile_lys_synt_N"/>
</dbReference>
<comment type="similarity">
    <text evidence="6">Belongs to the tRNA(Ile)-lysidine synthase family.</text>
</comment>
<dbReference type="EMBL" id="JAOWKZ010000001">
    <property type="protein sequence ID" value="MCV2871716.1"/>
    <property type="molecule type" value="Genomic_DNA"/>
</dbReference>
<dbReference type="Pfam" id="PF01171">
    <property type="entry name" value="ATP_bind_3"/>
    <property type="match status" value="1"/>
</dbReference>
<evidence type="ECO:0000313" key="9">
    <source>
        <dbReference type="Proteomes" id="UP001652564"/>
    </source>
</evidence>
<proteinExistence type="inferred from homology"/>
<dbReference type="CDD" id="cd01992">
    <property type="entry name" value="TilS_N"/>
    <property type="match status" value="1"/>
</dbReference>
<evidence type="ECO:0000313" key="8">
    <source>
        <dbReference type="EMBL" id="MCV2871716.1"/>
    </source>
</evidence>
<dbReference type="InterPro" id="IPR014729">
    <property type="entry name" value="Rossmann-like_a/b/a_fold"/>
</dbReference>
<keyword evidence="6" id="KW-0963">Cytoplasm</keyword>
<feature type="binding site" evidence="6">
    <location>
        <begin position="27"/>
        <end position="32"/>
    </location>
    <ligand>
        <name>ATP</name>
        <dbReference type="ChEBI" id="CHEBI:30616"/>
    </ligand>
</feature>
<dbReference type="SUPFAM" id="SSF52402">
    <property type="entry name" value="Adenine nucleotide alpha hydrolases-like"/>
    <property type="match status" value="1"/>
</dbReference>
<keyword evidence="9" id="KW-1185">Reference proteome</keyword>
<evidence type="ECO:0000256" key="4">
    <source>
        <dbReference type="ARBA" id="ARBA00022840"/>
    </source>
</evidence>
<name>A0ABT2ZKQ4_9RHOB</name>
<keyword evidence="1 6" id="KW-0436">Ligase</keyword>
<sequence length="412" mass="44387">MTPEAQSAAFREAFTPSLPDRLGVAVSGGGDSMALLCLAADWAAEGGPPVMAVTVDHRLRPEAAEEARMVARFCKTLAVPHQTLVWDHAGIEGNLQDAARRARYRLITGWARDNGVTHVATGHTADDQAECVLMGLARAAGIDGLSGMRPSWIDAGIVWMRPLLGMTRAALRDLLTARGVNWAEDPTNEDDRYTRVKARKALQALAPLGVTVSDLATVAENLAEARQVVAEATMAAADRVAREAGGEVIFDREQFLRLAPEVARRLLVAALQWLSGADYPPRGDAVQRLKAAVRERRDATLWGCKLAVRGNDVRLTREPKAVSGMEGKTDAIWDNRWRLTGPHEAGLTVRALGSAGLRQCPDGREIGFSRAALVVSPAVWRDETLISAPLAGFSNGWGAEIVAGFRSFLISH</sequence>
<dbReference type="HAMAP" id="MF_01161">
    <property type="entry name" value="tRNA_Ile_lys_synt"/>
    <property type="match status" value="1"/>
</dbReference>
<comment type="function">
    <text evidence="6">Ligates lysine onto the cytidine present at position 34 of the AUA codon-specific tRNA(Ile) that contains the anticodon CAU, in an ATP-dependent manner. Cytidine is converted to lysidine, thus changing the amino acid specificity of the tRNA from methionine to isoleucine.</text>
</comment>
<dbReference type="PANTHER" id="PTHR43033">
    <property type="entry name" value="TRNA(ILE)-LYSIDINE SYNTHASE-RELATED"/>
    <property type="match status" value="1"/>
</dbReference>
<evidence type="ECO:0000256" key="3">
    <source>
        <dbReference type="ARBA" id="ARBA00022741"/>
    </source>
</evidence>
<evidence type="ECO:0000256" key="5">
    <source>
        <dbReference type="ARBA" id="ARBA00048539"/>
    </source>
</evidence>
<comment type="subcellular location">
    <subcellularLocation>
        <location evidence="6">Cytoplasm</location>
    </subcellularLocation>
</comment>
<dbReference type="Gene3D" id="3.40.50.620">
    <property type="entry name" value="HUPs"/>
    <property type="match status" value="1"/>
</dbReference>
<keyword evidence="4 6" id="KW-0067">ATP-binding</keyword>
<dbReference type="EC" id="6.3.4.19" evidence="6"/>
<dbReference type="InterPro" id="IPR012094">
    <property type="entry name" value="tRNA_Ile_lys_synt"/>
</dbReference>